<name>A0AAD9JTA5_9ANNE</name>
<evidence type="ECO:0000313" key="2">
    <source>
        <dbReference type="Proteomes" id="UP001208570"/>
    </source>
</evidence>
<keyword evidence="2" id="KW-1185">Reference proteome</keyword>
<gene>
    <name evidence="1" type="ORF">LSH36_161g14013</name>
</gene>
<reference evidence="1" key="1">
    <citation type="journal article" date="2023" name="Mol. Biol. Evol.">
        <title>Third-Generation Sequencing Reveals the Adaptive Role of the Epigenome in Three Deep-Sea Polychaetes.</title>
        <authorList>
            <person name="Perez M."/>
            <person name="Aroh O."/>
            <person name="Sun Y."/>
            <person name="Lan Y."/>
            <person name="Juniper S.K."/>
            <person name="Young C.R."/>
            <person name="Angers B."/>
            <person name="Qian P.Y."/>
        </authorList>
    </citation>
    <scope>NUCLEOTIDE SEQUENCE</scope>
    <source>
        <strain evidence="1">P08H-3</strain>
    </source>
</reference>
<comment type="caution">
    <text evidence="1">The sequence shown here is derived from an EMBL/GenBank/DDBJ whole genome shotgun (WGS) entry which is preliminary data.</text>
</comment>
<sequence>MSNIGLCAHTKDCKTLHRAD</sequence>
<protein>
    <submittedName>
        <fullName evidence="1">Uncharacterized protein</fullName>
    </submittedName>
</protein>
<dbReference type="AlphaFoldDB" id="A0AAD9JTA5"/>
<proteinExistence type="predicted"/>
<dbReference type="Proteomes" id="UP001208570">
    <property type="component" value="Unassembled WGS sequence"/>
</dbReference>
<organism evidence="1 2">
    <name type="scientific">Paralvinella palmiformis</name>
    <dbReference type="NCBI Taxonomy" id="53620"/>
    <lineage>
        <taxon>Eukaryota</taxon>
        <taxon>Metazoa</taxon>
        <taxon>Spiralia</taxon>
        <taxon>Lophotrochozoa</taxon>
        <taxon>Annelida</taxon>
        <taxon>Polychaeta</taxon>
        <taxon>Sedentaria</taxon>
        <taxon>Canalipalpata</taxon>
        <taxon>Terebellida</taxon>
        <taxon>Terebelliformia</taxon>
        <taxon>Alvinellidae</taxon>
        <taxon>Paralvinella</taxon>
    </lineage>
</organism>
<evidence type="ECO:0000313" key="1">
    <source>
        <dbReference type="EMBL" id="KAK2158973.1"/>
    </source>
</evidence>
<dbReference type="EMBL" id="JAODUP010000161">
    <property type="protein sequence ID" value="KAK2158973.1"/>
    <property type="molecule type" value="Genomic_DNA"/>
</dbReference>
<accession>A0AAD9JTA5</accession>